<accession>A0A7M5VH96</accession>
<proteinExistence type="inferred from homology"/>
<dbReference type="RefSeq" id="XP_066922603.1">
    <property type="nucleotide sequence ID" value="XM_067066502.1"/>
</dbReference>
<dbReference type="Pfam" id="PF03645">
    <property type="entry name" value="Tctex-1"/>
    <property type="match status" value="1"/>
</dbReference>
<evidence type="ECO:0000313" key="3">
    <source>
        <dbReference type="Proteomes" id="UP000594262"/>
    </source>
</evidence>
<organism evidence="2 3">
    <name type="scientific">Clytia hemisphaerica</name>
    <dbReference type="NCBI Taxonomy" id="252671"/>
    <lineage>
        <taxon>Eukaryota</taxon>
        <taxon>Metazoa</taxon>
        <taxon>Cnidaria</taxon>
        <taxon>Hydrozoa</taxon>
        <taxon>Hydroidolina</taxon>
        <taxon>Leptothecata</taxon>
        <taxon>Obeliida</taxon>
        <taxon>Clytiidae</taxon>
        <taxon>Clytia</taxon>
    </lineage>
</organism>
<dbReference type="Gene3D" id="3.30.1140.40">
    <property type="entry name" value="Tctex-1"/>
    <property type="match status" value="1"/>
</dbReference>
<dbReference type="InterPro" id="IPR038586">
    <property type="entry name" value="Tctex-1-like_sf"/>
</dbReference>
<dbReference type="AlphaFoldDB" id="A0A7M5VH96"/>
<name>A0A7M5VH96_9CNID</name>
<evidence type="ECO:0000313" key="2">
    <source>
        <dbReference type="EnsemblMetazoa" id="CLYHEMP011906.1"/>
    </source>
</evidence>
<dbReference type="CDD" id="cd21451">
    <property type="entry name" value="DLC-like_TCTEX1D"/>
    <property type="match status" value="1"/>
</dbReference>
<dbReference type="GeneID" id="136809934"/>
<dbReference type="InterPro" id="IPR005334">
    <property type="entry name" value="Tctex-1-like"/>
</dbReference>
<dbReference type="OrthoDB" id="10248487at2759"/>
<dbReference type="Proteomes" id="UP000594262">
    <property type="component" value="Unplaced"/>
</dbReference>
<comment type="similarity">
    <text evidence="1">Belongs to the dynein light chain Tctex-type family.</text>
</comment>
<sequence>MSLVKHPLQRRSSSKLSVAKIESVSLSHGHKKDDSSLFHVTNSLLPTTTKIKKIRRRTTEEDLENHRHEHLKKGLLMVHSNESIFSSSSLPDTDPHDLMRDYLGRRRRSNTLPEPVGPVLLAPVSLLTAHQKTRSHEFSTTSSAAVDVISRKEFSSSTEKIKPISLNIERKSKSVKKLRELVGKVLRKNLEHCRYDAKKSRKRCTHLSQILETTLKSSLNSGEFEYKVVALVYIGEFRDDGMKQSCQYFCNPVSDLCVMEHYRGEDMFATGIVFATLVESQKQYLVPSYNNLQSSRRDPVMV</sequence>
<dbReference type="EnsemblMetazoa" id="CLYHEMT011906.1">
    <property type="protein sequence ID" value="CLYHEMP011906.1"/>
    <property type="gene ID" value="CLYHEMG011906"/>
</dbReference>
<reference evidence="2" key="1">
    <citation type="submission" date="2021-01" db="UniProtKB">
        <authorList>
            <consortium name="EnsemblMetazoa"/>
        </authorList>
    </citation>
    <scope>IDENTIFICATION</scope>
</reference>
<keyword evidence="3" id="KW-1185">Reference proteome</keyword>
<evidence type="ECO:0000256" key="1">
    <source>
        <dbReference type="ARBA" id="ARBA00005361"/>
    </source>
</evidence>
<protein>
    <submittedName>
        <fullName evidence="2">Uncharacterized protein</fullName>
    </submittedName>
</protein>